<dbReference type="EMBL" id="AP022345">
    <property type="protein sequence ID" value="BBU68026.1"/>
    <property type="molecule type" value="Genomic_DNA"/>
</dbReference>
<keyword evidence="2" id="KW-1185">Reference proteome</keyword>
<protein>
    <submittedName>
        <fullName evidence="1">Uncharacterized protein</fullName>
    </submittedName>
</protein>
<organism evidence="1 2">
    <name type="scientific">Fluviibacter phosphoraccumulans</name>
    <dbReference type="NCBI Taxonomy" id="1751046"/>
    <lineage>
        <taxon>Bacteria</taxon>
        <taxon>Pseudomonadati</taxon>
        <taxon>Pseudomonadota</taxon>
        <taxon>Betaproteobacteria</taxon>
        <taxon>Rhodocyclales</taxon>
        <taxon>Fluviibacteraceae</taxon>
        <taxon>Fluviibacter</taxon>
    </lineage>
</organism>
<evidence type="ECO:0000313" key="2">
    <source>
        <dbReference type="Proteomes" id="UP000463961"/>
    </source>
</evidence>
<evidence type="ECO:0000313" key="1">
    <source>
        <dbReference type="EMBL" id="BBU68026.1"/>
    </source>
</evidence>
<sequence>MNHMNIKGRIMQTLRPRRGGDILRSDVCGLGSASQVSAALKGLVETGLVAKLGRGIYAKPSALELLGKSTLMADAQARMAHQRALAAKQTRQQRRDPAAIYVRQLAKREGVVFAPTFADIWAQAVTKLAGDEIKSDKIDDLLVALTRAGKLSPRDMTKLVVAHHRSLASKAKLLQNSTSNRGLGWCKA</sequence>
<reference evidence="2" key="1">
    <citation type="submission" date="2020-01" db="EMBL/GenBank/DDBJ databases">
        <title>Phosphoaccumulans saitamaens gen. nov., sp. nov., a polyphosphate accumulating bacterium isolated from surface river water.</title>
        <authorList>
            <person name="Watanabe K."/>
            <person name="Suda W."/>
        </authorList>
    </citation>
    <scope>NUCLEOTIDE SEQUENCE [LARGE SCALE GENOMIC DNA]</scope>
    <source>
        <strain evidence="2">ICHIAU1</strain>
    </source>
</reference>
<proteinExistence type="predicted"/>
<dbReference type="Proteomes" id="UP000463961">
    <property type="component" value="Chromosome"/>
</dbReference>
<accession>A0A7R6R0D8</accession>
<dbReference type="AlphaFoldDB" id="A0A7R6R0D8"/>
<name>A0A7R6R0D8_9RHOO</name>
<gene>
    <name evidence="1" type="ORF">ICHIAU1_03090</name>
</gene>